<dbReference type="FunFam" id="3.30.450.30:FF:000004">
    <property type="entry name" value="ragulator complex protein LAMTOR2"/>
    <property type="match status" value="1"/>
</dbReference>
<evidence type="ECO:0000256" key="1">
    <source>
        <dbReference type="ARBA" id="ARBA00007191"/>
    </source>
</evidence>
<dbReference type="InterPro" id="IPR051494">
    <property type="entry name" value="BSD_domain-containing"/>
</dbReference>
<name>A0A368H328_ANCCA</name>
<dbReference type="Pfam" id="PF03259">
    <property type="entry name" value="Robl_LC7"/>
    <property type="match status" value="1"/>
</dbReference>
<dbReference type="GO" id="GO:0005737">
    <property type="term" value="C:cytoplasm"/>
    <property type="evidence" value="ECO:0007669"/>
    <property type="project" value="UniProtKB-ARBA"/>
</dbReference>
<dbReference type="CDD" id="cd10508">
    <property type="entry name" value="Zn-ribbon_RPB9"/>
    <property type="match status" value="1"/>
</dbReference>
<evidence type="ECO:0000256" key="6">
    <source>
        <dbReference type="SAM" id="MobiDB-lite"/>
    </source>
</evidence>
<dbReference type="GO" id="GO:0005654">
    <property type="term" value="C:nucleoplasm"/>
    <property type="evidence" value="ECO:0007669"/>
    <property type="project" value="UniProtKB-ARBA"/>
</dbReference>
<feature type="region of interest" description="Disordered" evidence="6">
    <location>
        <begin position="1"/>
        <end position="41"/>
    </location>
</feature>
<dbReference type="InterPro" id="IPR005607">
    <property type="entry name" value="BSD_dom"/>
</dbReference>
<dbReference type="EMBL" id="JOJR01000030">
    <property type="protein sequence ID" value="RCN49695.1"/>
    <property type="molecule type" value="Genomic_DNA"/>
</dbReference>
<feature type="compositionally biased region" description="Basic and acidic residues" evidence="6">
    <location>
        <begin position="377"/>
        <end position="396"/>
    </location>
</feature>
<dbReference type="InterPro" id="IPR001222">
    <property type="entry name" value="Znf_TFIIS"/>
</dbReference>
<accession>A0A368H328</accession>
<evidence type="ECO:0000256" key="3">
    <source>
        <dbReference type="ARBA" id="ARBA00022771"/>
    </source>
</evidence>
<dbReference type="Gene3D" id="1.10.3970.10">
    <property type="entry name" value="BSD domain"/>
    <property type="match status" value="1"/>
</dbReference>
<evidence type="ECO:0000313" key="9">
    <source>
        <dbReference type="Proteomes" id="UP000252519"/>
    </source>
</evidence>
<evidence type="ECO:0000256" key="2">
    <source>
        <dbReference type="ARBA" id="ARBA00022723"/>
    </source>
</evidence>
<proteinExistence type="inferred from homology"/>
<gene>
    <name evidence="8" type="ORF">ANCCAN_04151</name>
</gene>
<evidence type="ECO:0000256" key="5">
    <source>
        <dbReference type="ARBA" id="ARBA00072715"/>
    </source>
</evidence>
<feature type="compositionally biased region" description="Polar residues" evidence="6">
    <location>
        <begin position="310"/>
        <end position="319"/>
    </location>
</feature>
<dbReference type="InterPro" id="IPR035925">
    <property type="entry name" value="BSD_dom_sf"/>
</dbReference>
<dbReference type="PANTHER" id="PTHR16019:SF5">
    <property type="entry name" value="BSD DOMAIN-CONTAINING PROTEIN 1"/>
    <property type="match status" value="1"/>
</dbReference>
<dbReference type="SUPFAM" id="SSF103196">
    <property type="entry name" value="Roadblock/LC7 domain"/>
    <property type="match status" value="1"/>
</dbReference>
<dbReference type="Pfam" id="PF01096">
    <property type="entry name" value="Zn_ribbon_TFIIS"/>
    <property type="match status" value="1"/>
</dbReference>
<keyword evidence="3" id="KW-0863">Zinc-finger</keyword>
<feature type="region of interest" description="Disordered" evidence="6">
    <location>
        <begin position="302"/>
        <end position="349"/>
    </location>
</feature>
<dbReference type="InterPro" id="IPR001529">
    <property type="entry name" value="Zn_ribbon_RPB9"/>
</dbReference>
<feature type="region of interest" description="Disordered" evidence="6">
    <location>
        <begin position="109"/>
        <end position="145"/>
    </location>
</feature>
<dbReference type="SMART" id="SM00661">
    <property type="entry name" value="RPOL9"/>
    <property type="match status" value="1"/>
</dbReference>
<feature type="region of interest" description="Disordered" evidence="6">
    <location>
        <begin position="362"/>
        <end position="396"/>
    </location>
</feature>
<dbReference type="Pfam" id="PF03909">
    <property type="entry name" value="BSD"/>
    <property type="match status" value="1"/>
</dbReference>
<evidence type="ECO:0000256" key="4">
    <source>
        <dbReference type="ARBA" id="ARBA00022833"/>
    </source>
</evidence>
<dbReference type="InterPro" id="IPR004942">
    <property type="entry name" value="Roadblock/LAMTOR2_dom"/>
</dbReference>
<keyword evidence="4" id="KW-0862">Zinc</keyword>
<dbReference type="Gene3D" id="2.20.25.10">
    <property type="match status" value="2"/>
</dbReference>
<keyword evidence="9" id="KW-1185">Reference proteome</keyword>
<dbReference type="SUPFAM" id="SSF57783">
    <property type="entry name" value="Zinc beta-ribbon"/>
    <property type="match status" value="2"/>
</dbReference>
<dbReference type="OrthoDB" id="73788at2759"/>
<protein>
    <recommendedName>
        <fullName evidence="5">Ragulator complex protein LAMTOR2 homolog</fullName>
    </recommendedName>
</protein>
<dbReference type="SUPFAM" id="SSF140383">
    <property type="entry name" value="BSD domain-like"/>
    <property type="match status" value="1"/>
</dbReference>
<comment type="similarity">
    <text evidence="1">Belongs to the GAMAD family.</text>
</comment>
<comment type="caution">
    <text evidence="8">The sequence shown here is derived from an EMBL/GenBank/DDBJ whole genome shotgun (WGS) entry which is preliminary data.</text>
</comment>
<keyword evidence="2" id="KW-0479">Metal-binding</keyword>
<dbReference type="SMART" id="SM00960">
    <property type="entry name" value="Robl_LC7"/>
    <property type="match status" value="1"/>
</dbReference>
<dbReference type="GO" id="GO:0008270">
    <property type="term" value="F:zinc ion binding"/>
    <property type="evidence" value="ECO:0007669"/>
    <property type="project" value="UniProtKB-KW"/>
</dbReference>
<dbReference type="Proteomes" id="UP000252519">
    <property type="component" value="Unassembled WGS sequence"/>
</dbReference>
<evidence type="ECO:0000259" key="7">
    <source>
        <dbReference type="PROSITE" id="PS50858"/>
    </source>
</evidence>
<dbReference type="InterPro" id="IPR034012">
    <property type="entry name" value="Zn_ribbon_RPB9_C"/>
</dbReference>
<organism evidence="8 9">
    <name type="scientific">Ancylostoma caninum</name>
    <name type="common">Dog hookworm</name>
    <dbReference type="NCBI Taxonomy" id="29170"/>
    <lineage>
        <taxon>Eukaryota</taxon>
        <taxon>Metazoa</taxon>
        <taxon>Ecdysozoa</taxon>
        <taxon>Nematoda</taxon>
        <taxon>Chromadorea</taxon>
        <taxon>Rhabditida</taxon>
        <taxon>Rhabditina</taxon>
        <taxon>Rhabditomorpha</taxon>
        <taxon>Strongyloidea</taxon>
        <taxon>Ancylostomatidae</taxon>
        <taxon>Ancylostomatinae</taxon>
        <taxon>Ancylostoma</taxon>
    </lineage>
</organism>
<dbReference type="PANTHER" id="PTHR16019">
    <property type="entry name" value="SYNAPSE-ASSOCIATED PROTEIN"/>
    <property type="match status" value="1"/>
</dbReference>
<evidence type="ECO:0000313" key="8">
    <source>
        <dbReference type="EMBL" id="RCN49695.1"/>
    </source>
</evidence>
<dbReference type="GO" id="GO:1902533">
    <property type="term" value="P:positive regulation of intracellular signal transduction"/>
    <property type="evidence" value="ECO:0007669"/>
    <property type="project" value="UniProtKB-ARBA"/>
</dbReference>
<reference evidence="8 9" key="1">
    <citation type="submission" date="2014-10" db="EMBL/GenBank/DDBJ databases">
        <title>Draft genome of the hookworm Ancylostoma caninum.</title>
        <authorList>
            <person name="Mitreva M."/>
        </authorList>
    </citation>
    <scope>NUCLEOTIDE SEQUENCE [LARGE SCALE GENOMIC DNA]</scope>
    <source>
        <strain evidence="8 9">Baltimore</strain>
    </source>
</reference>
<dbReference type="Gene3D" id="3.30.450.30">
    <property type="entry name" value="Dynein light chain 2a, cytoplasmic"/>
    <property type="match status" value="1"/>
</dbReference>
<feature type="domain" description="BSD" evidence="7">
    <location>
        <begin position="230"/>
        <end position="282"/>
    </location>
</feature>
<dbReference type="GO" id="GO:0006351">
    <property type="term" value="P:DNA-templated transcription"/>
    <property type="evidence" value="ECO:0007669"/>
    <property type="project" value="InterPro"/>
</dbReference>
<sequence>MSEEKASTPLVTQEPGKDEKSAEVAQEATEEDAQPSLNPLPAAWISTGASWFNSAKEKTKNTLDLMKKDLAEFGDAMTQEVTDLTNAAKGGIDTATNVIKEQAQYLEKLVTPDTEQKPIVEESESSATEAQSSSTSVSRSQSNEESLAAKVEKGAAIGFGWVKSVVDTVTDTVKSLAVEETTRGEDEITEAIRPRIFRRTNLTPAKLMELQSSESTFRNEPENKEAYEKWVARFVMEEYDAEINLLLANNPTLREIYGKLVPSEIDAKTFWSRYFFAIQIAEMDEELHQSFSLKELTVKTGADGKKSKKPVSSLSTSPKQCAGESPGSDGSIAVVDHQPTSPAASADDWSVCSEKNYVEEISSTNGDDEQAGPMTPRPHDEVDSKEAEKKEKKDDNWVDWDDNNMLYPREDKEHRQLMYACRNCDHKQIADNPCIYVNKLVHEVDELTQICADVVHDPTLPKTEDHPCPKCGGNQAVFFQAQTRRAEMLRQKALVEVLGQVNTAEVTGALLFNREGLLLAYSGYGDSKDHANVSAALISSIWESFDKKGGREDLKEAMIVCEDGVMAATRVANMLLALKASKNCQLGLVRAKLHALAKYLDGPISVVSRNA</sequence>
<dbReference type="SMART" id="SM00751">
    <property type="entry name" value="BSD"/>
    <property type="match status" value="1"/>
</dbReference>
<dbReference type="GO" id="GO:0003676">
    <property type="term" value="F:nucleic acid binding"/>
    <property type="evidence" value="ECO:0007669"/>
    <property type="project" value="InterPro"/>
</dbReference>
<feature type="compositionally biased region" description="Low complexity" evidence="6">
    <location>
        <begin position="125"/>
        <end position="145"/>
    </location>
</feature>
<dbReference type="AlphaFoldDB" id="A0A368H328"/>
<dbReference type="PROSITE" id="PS50858">
    <property type="entry name" value="BSD"/>
    <property type="match status" value="1"/>
</dbReference>